<evidence type="ECO:0000256" key="1">
    <source>
        <dbReference type="SAM" id="MobiDB-lite"/>
    </source>
</evidence>
<evidence type="ECO:0000256" key="2">
    <source>
        <dbReference type="SAM" id="Phobius"/>
    </source>
</evidence>
<evidence type="ECO:0000313" key="3">
    <source>
        <dbReference type="EMBL" id="KPJ12150.1"/>
    </source>
</evidence>
<gene>
    <name evidence="3" type="ORF">RR48_03897</name>
</gene>
<dbReference type="EMBL" id="KQ460813">
    <property type="protein sequence ID" value="KPJ12150.1"/>
    <property type="molecule type" value="Genomic_DNA"/>
</dbReference>
<feature type="region of interest" description="Disordered" evidence="1">
    <location>
        <begin position="1"/>
        <end position="21"/>
    </location>
</feature>
<sequence>MRCLITGKSRREGGGDRDSLSCGGSPRLCCVLPHRACAILPRSSLSNLCPPSSVPLAPGRVDIYSARYAYGVVLNDQYAGFSRPEQTSLETSQFEEDNAAAATMSRAVLFISVFTIFLDVLHASQVRFFF</sequence>
<dbReference type="AlphaFoldDB" id="A0A0N0PC22"/>
<keyword evidence="2" id="KW-1133">Transmembrane helix</keyword>
<dbReference type="Proteomes" id="UP000053240">
    <property type="component" value="Unassembled WGS sequence"/>
</dbReference>
<evidence type="ECO:0000313" key="4">
    <source>
        <dbReference type="Proteomes" id="UP000053240"/>
    </source>
</evidence>
<feature type="compositionally biased region" description="Basic and acidic residues" evidence="1">
    <location>
        <begin position="9"/>
        <end position="19"/>
    </location>
</feature>
<dbReference type="InParanoid" id="A0A0N0PC22"/>
<keyword evidence="2" id="KW-0472">Membrane</keyword>
<name>A0A0N0PC22_PAPMA</name>
<protein>
    <submittedName>
        <fullName evidence="3">Uncharacterized protein</fullName>
    </submittedName>
</protein>
<keyword evidence="2" id="KW-0812">Transmembrane</keyword>
<accession>A0A0N0PC22</accession>
<reference evidence="3 4" key="1">
    <citation type="journal article" date="2015" name="Nat. Commun.">
        <title>Outbred genome sequencing and CRISPR/Cas9 gene editing in butterflies.</title>
        <authorList>
            <person name="Li X."/>
            <person name="Fan D."/>
            <person name="Zhang W."/>
            <person name="Liu G."/>
            <person name="Zhang L."/>
            <person name="Zhao L."/>
            <person name="Fang X."/>
            <person name="Chen L."/>
            <person name="Dong Y."/>
            <person name="Chen Y."/>
            <person name="Ding Y."/>
            <person name="Zhao R."/>
            <person name="Feng M."/>
            <person name="Zhu Y."/>
            <person name="Feng Y."/>
            <person name="Jiang X."/>
            <person name="Zhu D."/>
            <person name="Xiang H."/>
            <person name="Feng X."/>
            <person name="Li S."/>
            <person name="Wang J."/>
            <person name="Zhang G."/>
            <person name="Kronforst M.R."/>
            <person name="Wang W."/>
        </authorList>
    </citation>
    <scope>NUCLEOTIDE SEQUENCE [LARGE SCALE GENOMIC DNA]</scope>
    <source>
        <strain evidence="3">Ya'a_city_454_Pm</strain>
        <tissue evidence="3">Whole body</tissue>
    </source>
</reference>
<keyword evidence="4" id="KW-1185">Reference proteome</keyword>
<organism evidence="3 4">
    <name type="scientific">Papilio machaon</name>
    <name type="common">Old World swallowtail butterfly</name>
    <dbReference type="NCBI Taxonomy" id="76193"/>
    <lineage>
        <taxon>Eukaryota</taxon>
        <taxon>Metazoa</taxon>
        <taxon>Ecdysozoa</taxon>
        <taxon>Arthropoda</taxon>
        <taxon>Hexapoda</taxon>
        <taxon>Insecta</taxon>
        <taxon>Pterygota</taxon>
        <taxon>Neoptera</taxon>
        <taxon>Endopterygota</taxon>
        <taxon>Lepidoptera</taxon>
        <taxon>Glossata</taxon>
        <taxon>Ditrysia</taxon>
        <taxon>Papilionoidea</taxon>
        <taxon>Papilionidae</taxon>
        <taxon>Papilioninae</taxon>
        <taxon>Papilio</taxon>
    </lineage>
</organism>
<feature type="transmembrane region" description="Helical" evidence="2">
    <location>
        <begin position="107"/>
        <end position="124"/>
    </location>
</feature>
<proteinExistence type="predicted"/>